<evidence type="ECO:0000259" key="8">
    <source>
        <dbReference type="PROSITE" id="PS51710"/>
    </source>
</evidence>
<dbReference type="Gene3D" id="3.10.20.30">
    <property type="match status" value="1"/>
</dbReference>
<comment type="similarity">
    <text evidence="6">Belongs to the TRAFAC class OBG-HflX-like GTPase superfamily. OBG GTPase family. YchF/OLA1 subfamily.</text>
</comment>
<dbReference type="PROSITE" id="PS51880">
    <property type="entry name" value="TGS"/>
    <property type="match status" value="1"/>
</dbReference>
<keyword evidence="5" id="KW-0460">Magnesium</keyword>
<dbReference type="FunFam" id="3.10.20.30:FF:000001">
    <property type="entry name" value="Ribosome-binding ATPase YchF"/>
    <property type="match status" value="1"/>
</dbReference>
<proteinExistence type="inferred from homology"/>
<dbReference type="GO" id="GO:0016887">
    <property type="term" value="F:ATP hydrolysis activity"/>
    <property type="evidence" value="ECO:0007669"/>
    <property type="project" value="UniProtKB-UniRule"/>
</dbReference>
<reference evidence="10 11" key="1">
    <citation type="journal article" date="2016" name="Nat. Commun.">
        <title>Thousands of microbial genomes shed light on interconnected biogeochemical processes in an aquifer system.</title>
        <authorList>
            <person name="Anantharaman K."/>
            <person name="Brown C.T."/>
            <person name="Hug L.A."/>
            <person name="Sharon I."/>
            <person name="Castelle C.J."/>
            <person name="Probst A.J."/>
            <person name="Thomas B.C."/>
            <person name="Singh A."/>
            <person name="Wilkins M.J."/>
            <person name="Karaoz U."/>
            <person name="Brodie E.L."/>
            <person name="Williams K.H."/>
            <person name="Hubbard S.S."/>
            <person name="Banfield J.F."/>
        </authorList>
    </citation>
    <scope>NUCLEOTIDE SEQUENCE [LARGE SCALE GENOMIC DNA]</scope>
</reference>
<dbReference type="GO" id="GO:0005524">
    <property type="term" value="F:ATP binding"/>
    <property type="evidence" value="ECO:0007669"/>
    <property type="project" value="UniProtKB-UniRule"/>
</dbReference>
<gene>
    <name evidence="6" type="primary">ychF</name>
    <name evidence="10" type="ORF">A3J50_02750</name>
</gene>
<dbReference type="CDD" id="cd01900">
    <property type="entry name" value="YchF"/>
    <property type="match status" value="1"/>
</dbReference>
<evidence type="ECO:0000256" key="1">
    <source>
        <dbReference type="ARBA" id="ARBA00001946"/>
    </source>
</evidence>
<feature type="domain" description="OBG-type G" evidence="8">
    <location>
        <begin position="2"/>
        <end position="275"/>
    </location>
</feature>
<evidence type="ECO:0000313" key="10">
    <source>
        <dbReference type="EMBL" id="OGY29977.1"/>
    </source>
</evidence>
<dbReference type="InterPro" id="IPR027417">
    <property type="entry name" value="P-loop_NTPase"/>
</dbReference>
<dbReference type="Pfam" id="PF01926">
    <property type="entry name" value="MMR_HSR1"/>
    <property type="match status" value="1"/>
</dbReference>
<dbReference type="PIRSF" id="PIRSF006641">
    <property type="entry name" value="CHP00092"/>
    <property type="match status" value="1"/>
</dbReference>
<evidence type="ECO:0000256" key="7">
    <source>
        <dbReference type="SAM" id="Coils"/>
    </source>
</evidence>
<keyword evidence="7" id="KW-0175">Coiled coil</keyword>
<dbReference type="InterPro" id="IPR012676">
    <property type="entry name" value="TGS-like"/>
</dbReference>
<dbReference type="InterPro" id="IPR012675">
    <property type="entry name" value="Beta-grasp_dom_sf"/>
</dbReference>
<accession>A0A1G1WS36</accession>
<dbReference type="Gene3D" id="3.40.50.300">
    <property type="entry name" value="P-loop containing nucleotide triphosphate hydrolases"/>
    <property type="match status" value="1"/>
</dbReference>
<dbReference type="InterPro" id="IPR004396">
    <property type="entry name" value="ATPase_YchF/OLA1"/>
</dbReference>
<protein>
    <recommendedName>
        <fullName evidence="6">Ribosome-binding ATPase YchF</fullName>
    </recommendedName>
</protein>
<evidence type="ECO:0000256" key="6">
    <source>
        <dbReference type="HAMAP-Rule" id="MF_00944"/>
    </source>
</evidence>
<dbReference type="AlphaFoldDB" id="A0A1G1WS36"/>
<feature type="binding site" evidence="6">
    <location>
        <begin position="11"/>
        <end position="16"/>
    </location>
    <ligand>
        <name>ATP</name>
        <dbReference type="ChEBI" id="CHEBI:30616"/>
    </ligand>
</feature>
<feature type="coiled-coil region" evidence="7">
    <location>
        <begin position="249"/>
        <end position="276"/>
    </location>
</feature>
<dbReference type="InterPro" id="IPR013029">
    <property type="entry name" value="YchF_C"/>
</dbReference>
<organism evidence="10 11">
    <name type="scientific">Candidatus Woykebacteria bacterium RIFCSPHIGHO2_02_FULL_43_16b</name>
    <dbReference type="NCBI Taxonomy" id="1802601"/>
    <lineage>
        <taxon>Bacteria</taxon>
        <taxon>Candidatus Woykeibacteriota</taxon>
    </lineage>
</organism>
<keyword evidence="4 6" id="KW-0067">ATP-binding</keyword>
<dbReference type="InterPro" id="IPR006073">
    <property type="entry name" value="GTP-bd"/>
</dbReference>
<dbReference type="InterPro" id="IPR023192">
    <property type="entry name" value="TGS-like_dom_sf"/>
</dbReference>
<evidence type="ECO:0000256" key="5">
    <source>
        <dbReference type="ARBA" id="ARBA00022842"/>
    </source>
</evidence>
<evidence type="ECO:0000256" key="4">
    <source>
        <dbReference type="ARBA" id="ARBA00022840"/>
    </source>
</evidence>
<dbReference type="Pfam" id="PF06071">
    <property type="entry name" value="YchF-GTPase_C"/>
    <property type="match status" value="1"/>
</dbReference>
<dbReference type="HAMAP" id="MF_00944">
    <property type="entry name" value="YchF_OLA1_ATPase"/>
    <property type="match status" value="1"/>
</dbReference>
<comment type="function">
    <text evidence="6">ATPase that binds to both the 70S ribosome and the 50S ribosomal subunit in a nucleotide-independent manner.</text>
</comment>
<evidence type="ECO:0000259" key="9">
    <source>
        <dbReference type="PROSITE" id="PS51880"/>
    </source>
</evidence>
<dbReference type="InterPro" id="IPR031167">
    <property type="entry name" value="G_OBG"/>
</dbReference>
<dbReference type="Gene3D" id="1.10.150.300">
    <property type="entry name" value="TGS-like domain"/>
    <property type="match status" value="1"/>
</dbReference>
<dbReference type="InterPro" id="IPR041706">
    <property type="entry name" value="YchF_N"/>
</dbReference>
<evidence type="ECO:0000256" key="3">
    <source>
        <dbReference type="ARBA" id="ARBA00022741"/>
    </source>
</evidence>
<sequence length="382" mass="42023">MLQVGIVGLPNVGKSTLFNALLKKRVALSANYPFATIEPNTGVVEVPDERLGKLAELVKQEEKMALLPPLVPAVVEFVDIAGLVKGASQGEGLGNQFLSHIREVDAIIHVLRDFSDSDVVRAGSIDPSSDKGIVETELALSDLQTLEKLISAQEKDAKFAKDLVEKQKLQVLIQLKENLNSHLKGVSSNITKFSDERLATWYAKLPLLSLKPVLYVYNVSEGDYAERLNIESGILNVGKDNSQKSKFEIRNSIVISAKLEEELADLTDEERKQYLQEMGIEKTGLERLIQKAYAVLGLLSFLTAGPKEVRAWTIPQGTKAPQAAGVIHTDFEKGFIRAEVVTFTDLISAASYAKAKESGKLRLEGKDYIMKDGDVVEFRVNT</sequence>
<dbReference type="EMBL" id="MHCX01000010">
    <property type="protein sequence ID" value="OGY29977.1"/>
    <property type="molecule type" value="Genomic_DNA"/>
</dbReference>
<keyword evidence="2" id="KW-0479">Metal-binding</keyword>
<dbReference type="PANTHER" id="PTHR23305">
    <property type="entry name" value="OBG GTPASE FAMILY"/>
    <property type="match status" value="1"/>
</dbReference>
<dbReference type="NCBIfam" id="TIGR00092">
    <property type="entry name" value="redox-regulated ATPase YchF"/>
    <property type="match status" value="1"/>
</dbReference>
<dbReference type="InterPro" id="IPR004095">
    <property type="entry name" value="TGS"/>
</dbReference>
<dbReference type="PANTHER" id="PTHR23305:SF18">
    <property type="entry name" value="OBG-TYPE G DOMAIN-CONTAINING PROTEIN"/>
    <property type="match status" value="1"/>
</dbReference>
<name>A0A1G1WS36_9BACT</name>
<dbReference type="GO" id="GO:0043023">
    <property type="term" value="F:ribosomal large subunit binding"/>
    <property type="evidence" value="ECO:0007669"/>
    <property type="project" value="UniProtKB-UniRule"/>
</dbReference>
<dbReference type="CDD" id="cd04867">
    <property type="entry name" value="TGS_YchF_OLA1"/>
    <property type="match status" value="1"/>
</dbReference>
<dbReference type="PRINTS" id="PR00326">
    <property type="entry name" value="GTP1OBG"/>
</dbReference>
<feature type="domain" description="TGS" evidence="9">
    <location>
        <begin position="297"/>
        <end position="380"/>
    </location>
</feature>
<dbReference type="GO" id="GO:0005737">
    <property type="term" value="C:cytoplasm"/>
    <property type="evidence" value="ECO:0007669"/>
    <property type="project" value="TreeGrafter"/>
</dbReference>
<dbReference type="PROSITE" id="PS51710">
    <property type="entry name" value="G_OBG"/>
    <property type="match status" value="1"/>
</dbReference>
<evidence type="ECO:0000313" key="11">
    <source>
        <dbReference type="Proteomes" id="UP000177821"/>
    </source>
</evidence>
<dbReference type="SUPFAM" id="SSF52540">
    <property type="entry name" value="P-loop containing nucleoside triphosphate hydrolases"/>
    <property type="match status" value="1"/>
</dbReference>
<dbReference type="GO" id="GO:0005525">
    <property type="term" value="F:GTP binding"/>
    <property type="evidence" value="ECO:0007669"/>
    <property type="project" value="InterPro"/>
</dbReference>
<comment type="caution">
    <text evidence="10">The sequence shown here is derived from an EMBL/GenBank/DDBJ whole genome shotgun (WGS) entry which is preliminary data.</text>
</comment>
<dbReference type="GO" id="GO:0046872">
    <property type="term" value="F:metal ion binding"/>
    <property type="evidence" value="ECO:0007669"/>
    <property type="project" value="UniProtKB-KW"/>
</dbReference>
<comment type="cofactor">
    <cofactor evidence="1">
        <name>Mg(2+)</name>
        <dbReference type="ChEBI" id="CHEBI:18420"/>
    </cofactor>
</comment>
<evidence type="ECO:0000256" key="2">
    <source>
        <dbReference type="ARBA" id="ARBA00022723"/>
    </source>
</evidence>
<keyword evidence="3 6" id="KW-0547">Nucleotide-binding</keyword>
<dbReference type="SUPFAM" id="SSF81271">
    <property type="entry name" value="TGS-like"/>
    <property type="match status" value="1"/>
</dbReference>
<dbReference type="Proteomes" id="UP000177821">
    <property type="component" value="Unassembled WGS sequence"/>
</dbReference>